<gene>
    <name evidence="1" type="ORF">K788_0007806</name>
</gene>
<evidence type="ECO:0000313" key="2">
    <source>
        <dbReference type="Proteomes" id="UP000019146"/>
    </source>
</evidence>
<name>A0A0P0R8I6_9BURK</name>
<dbReference type="EMBL" id="CP012746">
    <property type="protein sequence ID" value="ALL64320.1"/>
    <property type="molecule type" value="Genomic_DNA"/>
</dbReference>
<proteinExistence type="predicted"/>
<evidence type="ECO:0000313" key="1">
    <source>
        <dbReference type="EMBL" id="ALL64320.1"/>
    </source>
</evidence>
<dbReference type="AlphaFoldDB" id="A0A0P0R8I6"/>
<reference evidence="1 2" key="1">
    <citation type="journal article" date="2014" name="Genome Announc.">
        <title>Draft Genome Sequence of the Haloacid-Degrading Burkholderia caribensis Strain MBA4.</title>
        <authorList>
            <person name="Pan Y."/>
            <person name="Kong K.F."/>
            <person name="Tsang J.S."/>
        </authorList>
    </citation>
    <scope>NUCLEOTIDE SEQUENCE [LARGE SCALE GENOMIC DNA]</scope>
    <source>
        <strain evidence="1 2">MBA4</strain>
    </source>
</reference>
<organism evidence="1 2">
    <name type="scientific">Paraburkholderia caribensis MBA4</name>
    <dbReference type="NCBI Taxonomy" id="1323664"/>
    <lineage>
        <taxon>Bacteria</taxon>
        <taxon>Pseudomonadati</taxon>
        <taxon>Pseudomonadota</taxon>
        <taxon>Betaproteobacteria</taxon>
        <taxon>Burkholderiales</taxon>
        <taxon>Burkholderiaceae</taxon>
        <taxon>Paraburkholderia</taxon>
    </lineage>
</organism>
<accession>A0A0P0R8I6</accession>
<sequence>MWEARREVRLSCQKEKPAAMRVFLLVLQVWLTGMLATRSALQQKVLAQMIEHA</sequence>
<dbReference type="Proteomes" id="UP000019146">
    <property type="component" value="Chromosome 1"/>
</dbReference>
<dbReference type="KEGG" id="bcai:K788_0007806"/>
<protein>
    <submittedName>
        <fullName evidence="1">Uncharacterized protein</fullName>
    </submittedName>
</protein>